<dbReference type="Gene3D" id="1.20.1530.20">
    <property type="match status" value="1"/>
</dbReference>
<protein>
    <submittedName>
        <fullName evidence="9">Transporter (CPA2 family)</fullName>
    </submittedName>
</protein>
<dbReference type="GO" id="GO:0015297">
    <property type="term" value="F:antiporter activity"/>
    <property type="evidence" value="ECO:0007669"/>
    <property type="project" value="InterPro"/>
</dbReference>
<evidence type="ECO:0000256" key="2">
    <source>
        <dbReference type="ARBA" id="ARBA00022448"/>
    </source>
</evidence>
<name>A0A4V3GKY9_9BACT</name>
<keyword evidence="10" id="KW-1185">Reference proteome</keyword>
<keyword evidence="5" id="KW-0406">Ion transport</keyword>
<keyword evidence="2" id="KW-0813">Transport</keyword>
<dbReference type="RefSeq" id="WP_133999850.1">
    <property type="nucleotide sequence ID" value="NZ_SODV01000002.1"/>
</dbReference>
<feature type="transmembrane region" description="Helical" evidence="7">
    <location>
        <begin position="372"/>
        <end position="394"/>
    </location>
</feature>
<organism evidence="9 10">
    <name type="scientific">Dinghuibacter silviterrae</name>
    <dbReference type="NCBI Taxonomy" id="1539049"/>
    <lineage>
        <taxon>Bacteria</taxon>
        <taxon>Pseudomonadati</taxon>
        <taxon>Bacteroidota</taxon>
        <taxon>Chitinophagia</taxon>
        <taxon>Chitinophagales</taxon>
        <taxon>Chitinophagaceae</taxon>
        <taxon>Dinghuibacter</taxon>
    </lineage>
</organism>
<proteinExistence type="predicted"/>
<evidence type="ECO:0000256" key="6">
    <source>
        <dbReference type="ARBA" id="ARBA00023136"/>
    </source>
</evidence>
<evidence type="ECO:0000256" key="1">
    <source>
        <dbReference type="ARBA" id="ARBA00004141"/>
    </source>
</evidence>
<dbReference type="AlphaFoldDB" id="A0A4V3GKY9"/>
<accession>A0A4V3GKY9</accession>
<dbReference type="InterPro" id="IPR006153">
    <property type="entry name" value="Cation/H_exchanger_TM"/>
</dbReference>
<feature type="transmembrane region" description="Helical" evidence="7">
    <location>
        <begin position="313"/>
        <end position="330"/>
    </location>
</feature>
<feature type="transmembrane region" description="Helical" evidence="7">
    <location>
        <begin position="224"/>
        <end position="248"/>
    </location>
</feature>
<evidence type="ECO:0000313" key="10">
    <source>
        <dbReference type="Proteomes" id="UP000294498"/>
    </source>
</evidence>
<keyword evidence="4 7" id="KW-1133">Transmembrane helix</keyword>
<evidence type="ECO:0000313" key="9">
    <source>
        <dbReference type="EMBL" id="TDW97502.1"/>
    </source>
</evidence>
<feature type="transmembrane region" description="Helical" evidence="7">
    <location>
        <begin position="57"/>
        <end position="78"/>
    </location>
</feature>
<dbReference type="PANTHER" id="PTHR32468">
    <property type="entry name" value="CATION/H + ANTIPORTER"/>
    <property type="match status" value="1"/>
</dbReference>
<evidence type="ECO:0000256" key="7">
    <source>
        <dbReference type="SAM" id="Phobius"/>
    </source>
</evidence>
<dbReference type="OrthoDB" id="9793589at2"/>
<comment type="subcellular location">
    <subcellularLocation>
        <location evidence="1">Membrane</location>
        <topology evidence="1">Multi-pass membrane protein</topology>
    </subcellularLocation>
</comment>
<dbReference type="GO" id="GO:1902600">
    <property type="term" value="P:proton transmembrane transport"/>
    <property type="evidence" value="ECO:0007669"/>
    <property type="project" value="InterPro"/>
</dbReference>
<keyword evidence="3 7" id="KW-0812">Transmembrane</keyword>
<dbReference type="EMBL" id="SODV01000002">
    <property type="protein sequence ID" value="TDW97502.1"/>
    <property type="molecule type" value="Genomic_DNA"/>
</dbReference>
<dbReference type="GO" id="GO:0016020">
    <property type="term" value="C:membrane"/>
    <property type="evidence" value="ECO:0007669"/>
    <property type="project" value="UniProtKB-SubCell"/>
</dbReference>
<gene>
    <name evidence="9" type="ORF">EDB95_5352</name>
</gene>
<comment type="caution">
    <text evidence="9">The sequence shown here is derived from an EMBL/GenBank/DDBJ whole genome shotgun (WGS) entry which is preliminary data.</text>
</comment>
<reference evidence="9 10" key="1">
    <citation type="submission" date="2019-03" db="EMBL/GenBank/DDBJ databases">
        <title>Genomic Encyclopedia of Type Strains, Phase IV (KMG-IV): sequencing the most valuable type-strain genomes for metagenomic binning, comparative biology and taxonomic classification.</title>
        <authorList>
            <person name="Goeker M."/>
        </authorList>
    </citation>
    <scope>NUCLEOTIDE SEQUENCE [LARGE SCALE GENOMIC DNA]</scope>
    <source>
        <strain evidence="9 10">DSM 100059</strain>
    </source>
</reference>
<feature type="domain" description="Cation/H+ exchanger transmembrane" evidence="8">
    <location>
        <begin position="73"/>
        <end position="458"/>
    </location>
</feature>
<dbReference type="InterPro" id="IPR050794">
    <property type="entry name" value="CPA2_transporter"/>
</dbReference>
<feature type="transmembrane region" description="Helical" evidence="7">
    <location>
        <begin position="90"/>
        <end position="109"/>
    </location>
</feature>
<evidence type="ECO:0000259" key="8">
    <source>
        <dbReference type="Pfam" id="PF00999"/>
    </source>
</evidence>
<dbReference type="PANTHER" id="PTHR32468:SF0">
    <property type="entry name" value="K(+)_H(+) ANTIPORTER 1"/>
    <property type="match status" value="1"/>
</dbReference>
<feature type="transmembrane region" description="Helical" evidence="7">
    <location>
        <begin position="290"/>
        <end position="307"/>
    </location>
</feature>
<feature type="transmembrane region" description="Helical" evidence="7">
    <location>
        <begin position="185"/>
        <end position="212"/>
    </location>
</feature>
<keyword evidence="6 7" id="KW-0472">Membrane</keyword>
<dbReference type="InterPro" id="IPR038770">
    <property type="entry name" value="Na+/solute_symporter_sf"/>
</dbReference>
<feature type="transmembrane region" description="Helical" evidence="7">
    <location>
        <begin position="254"/>
        <end position="278"/>
    </location>
</feature>
<evidence type="ECO:0000256" key="5">
    <source>
        <dbReference type="ARBA" id="ARBA00023065"/>
    </source>
</evidence>
<evidence type="ECO:0000256" key="3">
    <source>
        <dbReference type="ARBA" id="ARBA00022692"/>
    </source>
</evidence>
<dbReference type="Pfam" id="PF00999">
    <property type="entry name" value="Na_H_Exchanger"/>
    <property type="match status" value="1"/>
</dbReference>
<feature type="transmembrane region" description="Helical" evidence="7">
    <location>
        <begin position="156"/>
        <end position="179"/>
    </location>
</feature>
<feature type="transmembrane region" description="Helical" evidence="7">
    <location>
        <begin position="7"/>
        <end position="26"/>
    </location>
</feature>
<dbReference type="Proteomes" id="UP000294498">
    <property type="component" value="Unassembled WGS sequence"/>
</dbReference>
<evidence type="ECO:0000256" key="4">
    <source>
        <dbReference type="ARBA" id="ARBA00022989"/>
    </source>
</evidence>
<feature type="transmembrane region" description="Helical" evidence="7">
    <location>
        <begin position="121"/>
        <end position="144"/>
    </location>
</feature>
<feature type="transmembrane region" description="Helical" evidence="7">
    <location>
        <begin position="342"/>
        <end position="360"/>
    </location>
</feature>
<sequence>MVKRYKNLAFYLSVVAVFSFLIYLVIKQGTLLEPVQVTLPKPVSVWTQIRDAFTHTAAGAMAILLLQIITIIVVARFFGWICQKIKQPTVIGEIVAGVVLGPSFLGTYVKGVSDFLFPLPSLGHLQFLSQVGLILFMFIVGMELDVKVLKNKATDAVVISHASILFPFTMGMGLAYIIYQHFAPASVGFLSFALFIGISMSVTAFPVLARIVQERGLSKTRLGAIAITCAAADDITAWCLLAAVIAVVKAGSAMSALVTLGLAVTYVWLMLTVVRPFLRKLGDKYSNKESLSRPVVAIFFITLLLSSCVTEMIGIHALFGAFMAGVIMPENMRFRNIFIEKIEDVALVLLLPLFFVFTGLRTQVGLLNDAYAWRTCGLILAVAVGGKFLGSALAARVVGQSWRDSLSVGALMNTRGLMELIVLNIGYDLGVLTPQVFTMLVIMALATTFMTGPALTLIQRWFPEKAERLFMGQAVKYNILVSFSTPDKGIALLRLAGSLVRRSMDNATITMLHLSPSNDLNQYNLEEYERDSFEPVEKESQRLSLPVISLFKPSANIEEEIAETANTGHFDLLLVGLGRSVFDGTLLGKILGFTTKIINPERLYGTLTGRERLFEQSFFDERAMNIIRSADIPLGVYVDKDSGEPRDVFIPVFSISDSFLLIYAQKLIHNNGSRVVILDASGVIRQNPEMKEAIRSIELVAPQHIALYHERTIDREFLEQQNLMVISMDSWKKALSTRSVWLSSIPSALIIKP</sequence>